<dbReference type="CDD" id="cd00707">
    <property type="entry name" value="Pancreat_lipase_like"/>
    <property type="match status" value="1"/>
</dbReference>
<accession>A0A1W0WP63</accession>
<dbReference type="InterPro" id="IPR013818">
    <property type="entry name" value="Lipase"/>
</dbReference>
<proteinExistence type="inferred from homology"/>
<dbReference type="Pfam" id="PF00151">
    <property type="entry name" value="Lipase"/>
    <property type="match status" value="1"/>
</dbReference>
<feature type="chain" id="PRO_5012348094" evidence="5">
    <location>
        <begin position="20"/>
        <end position="548"/>
    </location>
</feature>
<dbReference type="GO" id="GO:0016298">
    <property type="term" value="F:lipase activity"/>
    <property type="evidence" value="ECO:0007669"/>
    <property type="project" value="InterPro"/>
</dbReference>
<reference evidence="8" key="1">
    <citation type="submission" date="2017-01" db="EMBL/GenBank/DDBJ databases">
        <title>Comparative genomics of anhydrobiosis in the tardigrade Hypsibius dujardini.</title>
        <authorList>
            <person name="Yoshida Y."/>
            <person name="Koutsovoulos G."/>
            <person name="Laetsch D."/>
            <person name="Stevens L."/>
            <person name="Kumar S."/>
            <person name="Horikawa D."/>
            <person name="Ishino K."/>
            <person name="Komine S."/>
            <person name="Tomita M."/>
            <person name="Blaxter M."/>
            <person name="Arakawa K."/>
        </authorList>
    </citation>
    <scope>NUCLEOTIDE SEQUENCE [LARGE SCALE GENOMIC DNA]</scope>
    <source>
        <strain evidence="8">Z151</strain>
    </source>
</reference>
<name>A0A1W0WP63_HYPEX</name>
<dbReference type="InterPro" id="IPR029058">
    <property type="entry name" value="AB_hydrolase_fold"/>
</dbReference>
<dbReference type="GO" id="GO:0005615">
    <property type="term" value="C:extracellular space"/>
    <property type="evidence" value="ECO:0007669"/>
    <property type="project" value="TreeGrafter"/>
</dbReference>
<comment type="similarity">
    <text evidence="2 4">Belongs to the AB hydrolase superfamily. Lipase family.</text>
</comment>
<evidence type="ECO:0000313" key="8">
    <source>
        <dbReference type="Proteomes" id="UP000192578"/>
    </source>
</evidence>
<dbReference type="OrthoDB" id="199913at2759"/>
<feature type="domain" description="Lipase" evidence="6">
    <location>
        <begin position="116"/>
        <end position="417"/>
    </location>
</feature>
<gene>
    <name evidence="7" type="ORF">BV898_08977</name>
</gene>
<evidence type="ECO:0000256" key="5">
    <source>
        <dbReference type="SAM" id="SignalP"/>
    </source>
</evidence>
<organism evidence="7 8">
    <name type="scientific">Hypsibius exemplaris</name>
    <name type="common">Freshwater tardigrade</name>
    <dbReference type="NCBI Taxonomy" id="2072580"/>
    <lineage>
        <taxon>Eukaryota</taxon>
        <taxon>Metazoa</taxon>
        <taxon>Ecdysozoa</taxon>
        <taxon>Tardigrada</taxon>
        <taxon>Eutardigrada</taxon>
        <taxon>Parachela</taxon>
        <taxon>Hypsibioidea</taxon>
        <taxon>Hypsibiidae</taxon>
        <taxon>Hypsibius</taxon>
    </lineage>
</organism>
<evidence type="ECO:0000313" key="7">
    <source>
        <dbReference type="EMBL" id="OQV16972.1"/>
    </source>
</evidence>
<protein>
    <submittedName>
        <fullName evidence="7">Pancreatic lipase-related protein 2</fullName>
    </submittedName>
</protein>
<dbReference type="EMBL" id="MTYJ01000068">
    <property type="protein sequence ID" value="OQV16972.1"/>
    <property type="molecule type" value="Genomic_DNA"/>
</dbReference>
<feature type="signal peptide" evidence="5">
    <location>
        <begin position="1"/>
        <end position="19"/>
    </location>
</feature>
<dbReference type="Gene3D" id="3.40.50.1820">
    <property type="entry name" value="alpha/beta hydrolase"/>
    <property type="match status" value="1"/>
</dbReference>
<dbReference type="PRINTS" id="PR00821">
    <property type="entry name" value="TAGLIPASE"/>
</dbReference>
<dbReference type="AlphaFoldDB" id="A0A1W0WP63"/>
<keyword evidence="3" id="KW-0964">Secreted</keyword>
<dbReference type="PANTHER" id="PTHR11610">
    <property type="entry name" value="LIPASE"/>
    <property type="match status" value="1"/>
</dbReference>
<comment type="caution">
    <text evidence="7">The sequence shown here is derived from an EMBL/GenBank/DDBJ whole genome shotgun (WGS) entry which is preliminary data.</text>
</comment>
<evidence type="ECO:0000256" key="2">
    <source>
        <dbReference type="ARBA" id="ARBA00010701"/>
    </source>
</evidence>
<dbReference type="InterPro" id="IPR033906">
    <property type="entry name" value="Lipase_N"/>
</dbReference>
<dbReference type="InterPro" id="IPR000734">
    <property type="entry name" value="TAG_lipase"/>
</dbReference>
<evidence type="ECO:0000259" key="6">
    <source>
        <dbReference type="Pfam" id="PF00151"/>
    </source>
</evidence>
<sequence>MEVISSLIHLLLILSCIAAHPNNSSSSIIDDNFADGLVLDHPMNVTAPVETDANLDLMLPQMVAAMATYEADQLKKSKGTRALFRSPISGGRQNDSNNVHYNELGWFSIQGTVGNFPRLPESPDYVKTTFHLFTMANQTKPEILDYRSPATVLSSKFRPGKLTVIVIHGFGESARAGWIKDFQEAILKKYSSANFIAVDWEKAAKQPLYHVAASNTQLTAAQIARLLFVINNVTGTLMKDVHLIGFSLGGQVAGLTSGKLIEFGLPRVGRITGLDPAGPMFEGAQPEGRLDKNDADFVQAIHGNGLPLTRGFGINRRVAHRDYYPNGGELQPGCPEGILGAIKERDLSNGVSCNHFRATAYVLEALNHPCRFFAYPCDSFEKYSSGECLTGKAEELDIFGEAAPVNQSLFLVTNAETAYCTNLFRVTVKVAENSPGKKGSLYLRLDSLEEPISVFENTQFSSGKTFQALISGRFTLEDLQRAKIEYKRICGLLPCGGNTHVSVRSIAIEEVGGATPRGITCGSFALLNGKNSAYAVSIKKGRCTVKEV</sequence>
<dbReference type="Proteomes" id="UP000192578">
    <property type="component" value="Unassembled WGS sequence"/>
</dbReference>
<keyword evidence="5" id="KW-0732">Signal</keyword>
<dbReference type="GO" id="GO:0016042">
    <property type="term" value="P:lipid catabolic process"/>
    <property type="evidence" value="ECO:0007669"/>
    <property type="project" value="TreeGrafter"/>
</dbReference>
<evidence type="ECO:0000256" key="4">
    <source>
        <dbReference type="RuleBase" id="RU004262"/>
    </source>
</evidence>
<evidence type="ECO:0000256" key="3">
    <source>
        <dbReference type="ARBA" id="ARBA00022525"/>
    </source>
</evidence>
<keyword evidence="8" id="KW-1185">Reference proteome</keyword>
<dbReference type="PANTHER" id="PTHR11610:SF173">
    <property type="entry name" value="LIPASE DOMAIN-CONTAINING PROTEIN-RELATED"/>
    <property type="match status" value="1"/>
</dbReference>
<comment type="subcellular location">
    <subcellularLocation>
        <location evidence="1">Secreted</location>
    </subcellularLocation>
</comment>
<dbReference type="SUPFAM" id="SSF53474">
    <property type="entry name" value="alpha/beta-Hydrolases"/>
    <property type="match status" value="1"/>
</dbReference>
<evidence type="ECO:0000256" key="1">
    <source>
        <dbReference type="ARBA" id="ARBA00004613"/>
    </source>
</evidence>